<organism evidence="2 3">
    <name type="scientific">Panagrolaimus superbus</name>
    <dbReference type="NCBI Taxonomy" id="310955"/>
    <lineage>
        <taxon>Eukaryota</taxon>
        <taxon>Metazoa</taxon>
        <taxon>Ecdysozoa</taxon>
        <taxon>Nematoda</taxon>
        <taxon>Chromadorea</taxon>
        <taxon>Rhabditida</taxon>
        <taxon>Tylenchina</taxon>
        <taxon>Panagrolaimomorpha</taxon>
        <taxon>Panagrolaimoidea</taxon>
        <taxon>Panagrolaimidae</taxon>
        <taxon>Panagrolaimus</taxon>
    </lineage>
</organism>
<evidence type="ECO:0000313" key="2">
    <source>
        <dbReference type="Proteomes" id="UP000887577"/>
    </source>
</evidence>
<feature type="compositionally biased region" description="Polar residues" evidence="1">
    <location>
        <begin position="381"/>
        <end position="394"/>
    </location>
</feature>
<evidence type="ECO:0000313" key="3">
    <source>
        <dbReference type="WBParaSite" id="PSU_v2.g6589.t1"/>
    </source>
</evidence>
<dbReference type="AlphaFoldDB" id="A0A914Z3X2"/>
<name>A0A914Z3X2_9BILA</name>
<dbReference type="WBParaSite" id="PSU_v2.g6589.t1">
    <property type="protein sequence ID" value="PSU_v2.g6589.t1"/>
    <property type="gene ID" value="PSU_v2.g6589"/>
</dbReference>
<protein>
    <submittedName>
        <fullName evidence="3">Uncharacterized protein</fullName>
    </submittedName>
</protein>
<feature type="region of interest" description="Disordered" evidence="1">
    <location>
        <begin position="365"/>
        <end position="394"/>
    </location>
</feature>
<evidence type="ECO:0000256" key="1">
    <source>
        <dbReference type="SAM" id="MobiDB-lite"/>
    </source>
</evidence>
<reference evidence="3" key="1">
    <citation type="submission" date="2022-11" db="UniProtKB">
        <authorList>
            <consortium name="WormBaseParasite"/>
        </authorList>
    </citation>
    <scope>IDENTIFICATION</scope>
</reference>
<sequence>MLIESKQIDFNNIIFHVVNHPTIPDNYEIAKGNHSFAAYLQLKASRKPVPSTLKCKVYERKENYGIFEIALTAGQVIKGSSYSYMEKVVAMRVTLEKNQISREIATKTKRIQYAGTFEDAKAAFGLPSGINEDQAHFLLSNRFIQKQLTRKPNFDINAAKLNILAFLKSVDNVQFEHFEDASSLDGFQLIFSFAEVDWEHTELPKHCLILDFCSSNDEFLGQDIPIAWKFMVITKNVQTPVNGKLPLITSPLRLYWHSDGPDGDDGSYARTILQTKAEEKSIKLGNVFDVNNIGTLFKFCDNESSVILIEPPIEYIDILISSLMEEIKKVSKLTVIASNSDKAKRFQSKLSNFLTEKWKKKAEEGKILSTPKKSNEKKLSTKNNHLNSSTGQFI</sequence>
<proteinExistence type="predicted"/>
<keyword evidence="2" id="KW-1185">Reference proteome</keyword>
<accession>A0A914Z3X2</accession>
<dbReference type="Proteomes" id="UP000887577">
    <property type="component" value="Unplaced"/>
</dbReference>